<dbReference type="InterPro" id="IPR044885">
    <property type="entry name" value="PRESA_N_sf"/>
</dbReference>
<protein>
    <submittedName>
        <fullName evidence="4">Exported protein (PHISTb)</fullName>
    </submittedName>
</protein>
<proteinExistence type="predicted"/>
<keyword evidence="2" id="KW-0812">Transmembrane</keyword>
<dbReference type="VEuPathDB" id="PlasmoDB:PGABG01_1369000"/>
<dbReference type="EMBL" id="LVLB01000012">
    <property type="protein sequence ID" value="KYN98671.1"/>
    <property type="molecule type" value="Genomic_DNA"/>
</dbReference>
<dbReference type="RefSeq" id="XP_018640948.1">
    <property type="nucleotide sequence ID" value="XM_018786153.1"/>
</dbReference>
<evidence type="ECO:0000313" key="4">
    <source>
        <dbReference type="EMBL" id="KYN98671.1"/>
    </source>
</evidence>
<evidence type="ECO:0000256" key="1">
    <source>
        <dbReference type="SAM" id="Coils"/>
    </source>
</evidence>
<organism evidence="4 5">
    <name type="scientific">Plasmodium gaboni</name>
    <dbReference type="NCBI Taxonomy" id="647221"/>
    <lineage>
        <taxon>Eukaryota</taxon>
        <taxon>Sar</taxon>
        <taxon>Alveolata</taxon>
        <taxon>Apicomplexa</taxon>
        <taxon>Aconoidasida</taxon>
        <taxon>Haemosporida</taxon>
        <taxon>Plasmodiidae</taxon>
        <taxon>Plasmodium</taxon>
        <taxon>Plasmodium (Laverania)</taxon>
    </lineage>
</organism>
<dbReference type="AlphaFoldDB" id="A0A151LI78"/>
<dbReference type="Pfam" id="PF09687">
    <property type="entry name" value="PRESAN"/>
    <property type="match status" value="1"/>
</dbReference>
<evidence type="ECO:0000313" key="5">
    <source>
        <dbReference type="Proteomes" id="UP000076004"/>
    </source>
</evidence>
<dbReference type="KEGG" id="pgab:PGSY75_1102500"/>
<feature type="transmembrane region" description="Helical" evidence="2">
    <location>
        <begin position="41"/>
        <end position="59"/>
    </location>
</feature>
<evidence type="ECO:0000256" key="2">
    <source>
        <dbReference type="SAM" id="Phobius"/>
    </source>
</evidence>
<accession>A0A151LI78</accession>
<keyword evidence="1" id="KW-0175">Coiled coil</keyword>
<dbReference type="Gene3D" id="6.10.280.180">
    <property type="entry name" value="Plasmodium RESA, N-terminal helical domain"/>
    <property type="match status" value="1"/>
</dbReference>
<dbReference type="VEuPathDB" id="PlasmoDB:PGSY75_1102500"/>
<dbReference type="PANTHER" id="PTHR36193">
    <property type="entry name" value="PHISTB DOMAIN-CONTAINING RESA-LIKE PROTEIN 1"/>
    <property type="match status" value="1"/>
</dbReference>
<name>A0A151LI78_9APIC</name>
<feature type="coiled-coil region" evidence="1">
    <location>
        <begin position="256"/>
        <end position="283"/>
    </location>
</feature>
<feature type="domain" description="Plasmodium RESA N-terminal" evidence="3">
    <location>
        <begin position="465"/>
        <end position="585"/>
    </location>
</feature>
<gene>
    <name evidence="4" type="ORF">PGSY75_1102500</name>
</gene>
<dbReference type="GeneID" id="29776745"/>
<dbReference type="InterPro" id="IPR019111">
    <property type="entry name" value="PRESA_N"/>
</dbReference>
<keyword evidence="2" id="KW-1133">Transmembrane helix</keyword>
<comment type="caution">
    <text evidence="4">The sequence shown here is derived from an EMBL/GenBank/DDBJ whole genome shotgun (WGS) entry which is preliminary data.</text>
</comment>
<dbReference type="Proteomes" id="UP000076004">
    <property type="component" value="Unassembled WGS sequence"/>
</dbReference>
<feature type="coiled-coil region" evidence="1">
    <location>
        <begin position="335"/>
        <end position="373"/>
    </location>
</feature>
<evidence type="ECO:0000259" key="3">
    <source>
        <dbReference type="Pfam" id="PF09687"/>
    </source>
</evidence>
<dbReference type="PANTHER" id="PTHR36193:SF23">
    <property type="entry name" value="PHISTB DOMAIN-CONTAINING RESA-LIKE PROTEIN 1"/>
    <property type="match status" value="1"/>
</dbReference>
<reference evidence="4 5" key="1">
    <citation type="journal article" date="2016" name="Nat. Commun.">
        <title>Genomes of cryptic chimpanzee Plasmodium species reveal key evolutionary events leading to human malaria.</title>
        <authorList>
            <person name="Sundararaman S.A."/>
            <person name="Plenderleith L.J."/>
            <person name="Liu W."/>
            <person name="Loy D.E."/>
            <person name="Learn G.H."/>
            <person name="Li Y."/>
            <person name="Shaw K.S."/>
            <person name="Ayouba A."/>
            <person name="Peeters M."/>
            <person name="Speede S."/>
            <person name="Shaw G.M."/>
            <person name="Bushman F.D."/>
            <person name="Brisson D."/>
            <person name="Rayner J.C."/>
            <person name="Sharp P.M."/>
            <person name="Hahn B.H."/>
        </authorList>
    </citation>
    <scope>NUCLEOTIDE SEQUENCE [LARGE SCALE GENOMIC DNA]</scope>
    <source>
        <strain evidence="4 5">SY75</strain>
    </source>
</reference>
<keyword evidence="2" id="KW-0472">Membrane</keyword>
<sequence length="655" mass="78158">MTQISLNTIPVRSWLKYFWNPKMTILHNKKKAFYTSLFQRYIYVFTAFVVFMLSFQNVLCIEENSYARDISDKRFFRNLYEDESLKKDSTKANNTENQSESKVFHLNDIITQVLNDCGMNRSIVRSTNKVDVIFDKKGTKSDIYENIERQQDPSENVIYSVEIYRKQVSDSNSAGSKMKAQEQMNNHFVDKIKENEKEDITGKLGVRRGLKFYDNEQEVENEKKESKFINNLKNEKLEESTRVNIRRRPSEINRDISKRKDEKENVSARVSNIEKQKLDIEETKKDENIGLEKKTPNISNIKSKKVRIKEIEKEEIKSIPKNIDNNKKSNVVEEKKVKTEEINKKQMNYEELKEKENEEEEEEEEGVDSLNESLFVYPNNGDSVNIENMLKDIMEYDNSEKKMDDLSKDENNNELFDLLNSTFQDNVYNIFKLHEILCCDLTNVSIWKEYELDLYDVKENGLYTNDKDIELNENILSLNSKKNDVSTLRDIWNQINRNEEKKISVLIHHLNLLYTNLKNKYDVSVYHSSNELNNTYEKFMIHKSYIKSYVKGIFNEWIKNSNVDIEEYRILIIACRLIWRKLKKNTIALLEQIITKTFAKKIKEREMYNKYLVRLYKAKYQEEKYNYFWMKFLDEYKENPVSSYKESLKEAPYID</sequence>